<dbReference type="GO" id="GO:0003677">
    <property type="term" value="F:DNA binding"/>
    <property type="evidence" value="ECO:0007669"/>
    <property type="project" value="InterPro"/>
</dbReference>
<evidence type="ECO:0000313" key="2">
    <source>
        <dbReference type="Proteomes" id="UP001160758"/>
    </source>
</evidence>
<name>A0AA42VAX7_AERCA</name>
<dbReference type="Proteomes" id="UP001160758">
    <property type="component" value="Unassembled WGS sequence"/>
</dbReference>
<comment type="caution">
    <text evidence="1">The sequence shown here is derived from an EMBL/GenBank/DDBJ whole genome shotgun (WGS) entry which is preliminary data.</text>
</comment>
<evidence type="ECO:0000313" key="1">
    <source>
        <dbReference type="EMBL" id="MDH1897810.1"/>
    </source>
</evidence>
<dbReference type="GO" id="GO:0032259">
    <property type="term" value="P:methylation"/>
    <property type="evidence" value="ECO:0007669"/>
    <property type="project" value="UniProtKB-KW"/>
</dbReference>
<dbReference type="EMBL" id="JAOCFT010000001">
    <property type="protein sequence ID" value="MDH1897810.1"/>
    <property type="molecule type" value="Genomic_DNA"/>
</dbReference>
<keyword evidence="1" id="KW-0808">Transferase</keyword>
<dbReference type="GO" id="GO:0009307">
    <property type="term" value="P:DNA restriction-modification system"/>
    <property type="evidence" value="ECO:0007669"/>
    <property type="project" value="InterPro"/>
</dbReference>
<organism evidence="1 2">
    <name type="scientific">Aeromonas caviae</name>
    <name type="common">Aeromonas punctata</name>
    <dbReference type="NCBI Taxonomy" id="648"/>
    <lineage>
        <taxon>Bacteria</taxon>
        <taxon>Pseudomonadati</taxon>
        <taxon>Pseudomonadota</taxon>
        <taxon>Gammaproteobacteria</taxon>
        <taxon>Aeromonadales</taxon>
        <taxon>Aeromonadaceae</taxon>
        <taxon>Aeromonas</taxon>
    </lineage>
</organism>
<reference evidence="1" key="1">
    <citation type="submission" date="2022-09" db="EMBL/GenBank/DDBJ databases">
        <title>Intensive care unit water sources are persistently colonized with multi-drug resistant bacteria and are the site of extensive horizontal gene transfer of antibiotic resistance genes.</title>
        <authorList>
            <person name="Diorio-Toth L."/>
        </authorList>
    </citation>
    <scope>NUCLEOTIDE SEQUENCE</scope>
    <source>
        <strain evidence="1">GD03796</strain>
    </source>
</reference>
<dbReference type="InterPro" id="IPR008593">
    <property type="entry name" value="Dam_MeTrfase"/>
</dbReference>
<dbReference type="RefSeq" id="WP_279981355.1">
    <property type="nucleotide sequence ID" value="NZ_JAOCFT010000001.1"/>
</dbReference>
<accession>A0AA42VAX7</accession>
<proteinExistence type="predicted"/>
<dbReference type="NCBIfam" id="TIGR01712">
    <property type="entry name" value="phage_N6A_met"/>
    <property type="match status" value="1"/>
</dbReference>
<dbReference type="AlphaFoldDB" id="A0AA42VAX7"/>
<protein>
    <submittedName>
        <fullName evidence="1">Phage N-6-adenine-methyltransferase</fullName>
        <ecNumber evidence="1">2.1.1.72</ecNumber>
    </submittedName>
</protein>
<dbReference type="GO" id="GO:0009007">
    <property type="term" value="F:site-specific DNA-methyltransferase (adenine-specific) activity"/>
    <property type="evidence" value="ECO:0007669"/>
    <property type="project" value="UniProtKB-EC"/>
</dbReference>
<keyword evidence="1" id="KW-0489">Methyltransferase</keyword>
<sequence length="614" mass="67810">MNHYAQALAELQAQPDHELKQIGDQWQTPKALAWGLFHQFAPTLGPVVLDMFADDCNHLVPHYYDAEDNALTQELATDLRRLGGAAYANPPYSRPCTDSEGNPITGMEAILNYCREQRALGAKIMLLIKAATSETWWPEDADFIQFISGRIGFEVPSWYVPRDPKKDKPSSSGFASAVVIFDAGWQGERRPEARLRRDDLITTGQIILDMIHRQAVTLIEEAEYSLAKTRQGHVPDAGKMVEPNHIGDTNNMVAQTALEPAMMQEQPAVAEPAAWEPPVASDEATNAAAASELAMLEQTIPTSASTKLAELGYADASSIMAKQIGRVYLGEEQQDTVRGYVQGWLDEPYPLSEIFYRLELAAANLLAGQPIHQGFVMEDNRAPTLPRWQRHPAVKAIIYQIDDADILTPAKTAELAAWIIDNLTAPGDLLTLATAKAAELLAQSAEPTSPEPDHAEQQLDMVDVPGQEPDAHQVAEEFSTKPLEDWAFDYQNDQLNLGGAEWSCFVAVLTVLYGIKETYSAREVAIAISVSDEQLMDEYTTLDEETKVLLRKAVSTLKEVEGYNFTEAFPMLDLHRQEAVIAFMNALHNEPTLSPVTQKSVMVNAITRVNEVAA</sequence>
<gene>
    <name evidence="1" type="ORF">N5I07_09560</name>
</gene>
<dbReference type="Pfam" id="PF05869">
    <property type="entry name" value="Dam"/>
    <property type="match status" value="1"/>
</dbReference>
<dbReference type="EC" id="2.1.1.72" evidence="1"/>